<keyword evidence="2 5" id="KW-0812">Transmembrane</keyword>
<protein>
    <submittedName>
        <fullName evidence="6">Isoprenylcysteine carboxylmethyltransferase family protein</fullName>
    </submittedName>
</protein>
<dbReference type="Gene3D" id="1.20.120.1630">
    <property type="match status" value="1"/>
</dbReference>
<evidence type="ECO:0000313" key="6">
    <source>
        <dbReference type="EMBL" id="RXK54679.1"/>
    </source>
</evidence>
<dbReference type="RefSeq" id="WP_129046043.1">
    <property type="nucleotide sequence ID" value="NZ_SDHX01000001.1"/>
</dbReference>
<dbReference type="InterPro" id="IPR052527">
    <property type="entry name" value="Metal_cation-efflux_comp"/>
</dbReference>
<dbReference type="EMBL" id="SDHX01000001">
    <property type="protein sequence ID" value="RXK54679.1"/>
    <property type="molecule type" value="Genomic_DNA"/>
</dbReference>
<dbReference type="OrthoDB" id="195372at2"/>
<dbReference type="Pfam" id="PF04191">
    <property type="entry name" value="PEMT"/>
    <property type="match status" value="1"/>
</dbReference>
<feature type="transmembrane region" description="Helical" evidence="5">
    <location>
        <begin position="92"/>
        <end position="119"/>
    </location>
</feature>
<dbReference type="GO" id="GO:0008168">
    <property type="term" value="F:methyltransferase activity"/>
    <property type="evidence" value="ECO:0007669"/>
    <property type="project" value="UniProtKB-KW"/>
</dbReference>
<dbReference type="PANTHER" id="PTHR43847">
    <property type="entry name" value="BLL3993 PROTEIN"/>
    <property type="match status" value="1"/>
</dbReference>
<dbReference type="GO" id="GO:0012505">
    <property type="term" value="C:endomembrane system"/>
    <property type="evidence" value="ECO:0007669"/>
    <property type="project" value="UniProtKB-SubCell"/>
</dbReference>
<evidence type="ECO:0000256" key="1">
    <source>
        <dbReference type="ARBA" id="ARBA00004127"/>
    </source>
</evidence>
<name>A0A4V1M6A1_9BACT</name>
<dbReference type="InterPro" id="IPR007318">
    <property type="entry name" value="Phopholipid_MeTrfase"/>
</dbReference>
<sequence length="153" mass="16347">MHALELRIPPVVVGLLLGSAMVAAAHFTPALGFTVPGATFFAVGLAGAGVVVAGLGVVAFRRARTTVNPLQPAAASHLVVAGIYRHTRNPMYLGMLLVLLGWGLFLGNALGLGLAMLFIPLMNRLQIGPEERILTNLFGRQFTTYQSTVRRWL</sequence>
<reference evidence="6 7" key="1">
    <citation type="submission" date="2019-01" db="EMBL/GenBank/DDBJ databases">
        <title>Lacunisphaera sp. strain TWA-58.</title>
        <authorList>
            <person name="Chen W.-M."/>
        </authorList>
    </citation>
    <scope>NUCLEOTIDE SEQUENCE [LARGE SCALE GENOMIC DNA]</scope>
    <source>
        <strain evidence="6 7">TWA-58</strain>
    </source>
</reference>
<evidence type="ECO:0000256" key="4">
    <source>
        <dbReference type="ARBA" id="ARBA00023136"/>
    </source>
</evidence>
<keyword evidence="6" id="KW-0808">Transferase</keyword>
<feature type="transmembrane region" description="Helical" evidence="5">
    <location>
        <begin position="40"/>
        <end position="60"/>
    </location>
</feature>
<keyword evidence="4 5" id="KW-0472">Membrane</keyword>
<dbReference type="PANTHER" id="PTHR43847:SF1">
    <property type="entry name" value="BLL3993 PROTEIN"/>
    <property type="match status" value="1"/>
</dbReference>
<gene>
    <name evidence="6" type="ORF">ESB00_01930</name>
</gene>
<dbReference type="Proteomes" id="UP000290218">
    <property type="component" value="Unassembled WGS sequence"/>
</dbReference>
<keyword evidence="3 5" id="KW-1133">Transmembrane helix</keyword>
<comment type="caution">
    <text evidence="6">The sequence shown here is derived from an EMBL/GenBank/DDBJ whole genome shotgun (WGS) entry which is preliminary data.</text>
</comment>
<keyword evidence="6" id="KW-0489">Methyltransferase</keyword>
<comment type="subcellular location">
    <subcellularLocation>
        <location evidence="1">Endomembrane system</location>
        <topology evidence="1">Multi-pass membrane protein</topology>
    </subcellularLocation>
</comment>
<evidence type="ECO:0000256" key="3">
    <source>
        <dbReference type="ARBA" id="ARBA00022989"/>
    </source>
</evidence>
<organism evidence="6 7">
    <name type="scientific">Oleiharenicola lentus</name>
    <dbReference type="NCBI Taxonomy" id="2508720"/>
    <lineage>
        <taxon>Bacteria</taxon>
        <taxon>Pseudomonadati</taxon>
        <taxon>Verrucomicrobiota</taxon>
        <taxon>Opitutia</taxon>
        <taxon>Opitutales</taxon>
        <taxon>Opitutaceae</taxon>
        <taxon>Oleiharenicola</taxon>
    </lineage>
</organism>
<evidence type="ECO:0000256" key="5">
    <source>
        <dbReference type="SAM" id="Phobius"/>
    </source>
</evidence>
<evidence type="ECO:0000313" key="7">
    <source>
        <dbReference type="Proteomes" id="UP000290218"/>
    </source>
</evidence>
<keyword evidence="7" id="KW-1185">Reference proteome</keyword>
<proteinExistence type="predicted"/>
<dbReference type="GO" id="GO:0032259">
    <property type="term" value="P:methylation"/>
    <property type="evidence" value="ECO:0007669"/>
    <property type="project" value="UniProtKB-KW"/>
</dbReference>
<accession>A0A4V1M6A1</accession>
<evidence type="ECO:0000256" key="2">
    <source>
        <dbReference type="ARBA" id="ARBA00022692"/>
    </source>
</evidence>
<dbReference type="AlphaFoldDB" id="A0A4V1M6A1"/>